<organism evidence="2 3">
    <name type="scientific">Iphiclides podalirius</name>
    <name type="common">scarce swallowtail</name>
    <dbReference type="NCBI Taxonomy" id="110791"/>
    <lineage>
        <taxon>Eukaryota</taxon>
        <taxon>Metazoa</taxon>
        <taxon>Ecdysozoa</taxon>
        <taxon>Arthropoda</taxon>
        <taxon>Hexapoda</taxon>
        <taxon>Insecta</taxon>
        <taxon>Pterygota</taxon>
        <taxon>Neoptera</taxon>
        <taxon>Endopterygota</taxon>
        <taxon>Lepidoptera</taxon>
        <taxon>Glossata</taxon>
        <taxon>Ditrysia</taxon>
        <taxon>Papilionoidea</taxon>
        <taxon>Papilionidae</taxon>
        <taxon>Papilioninae</taxon>
        <taxon>Iphiclides</taxon>
    </lineage>
</organism>
<dbReference type="EMBL" id="OW152821">
    <property type="protein sequence ID" value="CAH2076055.1"/>
    <property type="molecule type" value="Genomic_DNA"/>
</dbReference>
<gene>
    <name evidence="2" type="ORF">IPOD504_LOCUS17110</name>
</gene>
<dbReference type="Proteomes" id="UP000837857">
    <property type="component" value="Chromosome 9"/>
</dbReference>
<evidence type="ECO:0000256" key="1">
    <source>
        <dbReference type="SAM" id="SignalP"/>
    </source>
</evidence>
<proteinExistence type="predicted"/>
<feature type="signal peptide" evidence="1">
    <location>
        <begin position="1"/>
        <end position="16"/>
    </location>
</feature>
<accession>A0ABN8JC24</accession>
<keyword evidence="3" id="KW-1185">Reference proteome</keyword>
<name>A0ABN8JC24_9NEOP</name>
<keyword evidence="1" id="KW-0732">Signal</keyword>
<evidence type="ECO:0000313" key="3">
    <source>
        <dbReference type="Proteomes" id="UP000837857"/>
    </source>
</evidence>
<evidence type="ECO:0000313" key="2">
    <source>
        <dbReference type="EMBL" id="CAH2076055.1"/>
    </source>
</evidence>
<feature type="chain" id="PRO_5046647745" evidence="1">
    <location>
        <begin position="17"/>
        <end position="239"/>
    </location>
</feature>
<reference evidence="2" key="1">
    <citation type="submission" date="2022-03" db="EMBL/GenBank/DDBJ databases">
        <authorList>
            <person name="Martin H S."/>
        </authorList>
    </citation>
    <scope>NUCLEOTIDE SEQUENCE</scope>
</reference>
<protein>
    <submittedName>
        <fullName evidence="2">Uncharacterized protein</fullName>
    </submittedName>
</protein>
<sequence length="239" mass="26594">MRRLALLITFATVCLASCPDKGIGGYRNSEWMANSVVVKLFNFFYDSIALTSGDTCSPEKRFVSIFTLVKTIFLTTNSTDVGTAVSIAKAKAAKQLKNSAAALAGTFRGAVNRILTIIDQPINDVLTSCPPDEYQEECQATLRDYHNRNERLCNGYYKNVALYNSISKWANSQESIDYIDDIVKMSKNKNNDTAVLDYFGKIATSKYNSTFKELRRIVTQVKSGTFNCNILSFVNSQCA</sequence>
<feature type="non-terminal residue" evidence="2">
    <location>
        <position position="1"/>
    </location>
</feature>